<dbReference type="InterPro" id="IPR005946">
    <property type="entry name" value="Rib-P_diPkinase"/>
</dbReference>
<evidence type="ECO:0000256" key="6">
    <source>
        <dbReference type="ARBA" id="ARBA00022777"/>
    </source>
</evidence>
<evidence type="ECO:0000256" key="10">
    <source>
        <dbReference type="ARBA" id="ARBA00054914"/>
    </source>
</evidence>
<comment type="catalytic activity">
    <reaction evidence="9 12">
        <text>D-ribose 5-phosphate + ATP = 5-phospho-alpha-D-ribose 1-diphosphate + AMP + H(+)</text>
        <dbReference type="Rhea" id="RHEA:15609"/>
        <dbReference type="ChEBI" id="CHEBI:15378"/>
        <dbReference type="ChEBI" id="CHEBI:30616"/>
        <dbReference type="ChEBI" id="CHEBI:58017"/>
        <dbReference type="ChEBI" id="CHEBI:78346"/>
        <dbReference type="ChEBI" id="CHEBI:456215"/>
        <dbReference type="EC" id="2.7.6.1"/>
    </reaction>
</comment>
<reference evidence="13 14" key="1">
    <citation type="journal article" date="2019" name="Nat. Med.">
        <title>A library of human gut bacterial isolates paired with longitudinal multiomics data enables mechanistic microbiome research.</title>
        <authorList>
            <person name="Poyet M."/>
            <person name="Groussin M."/>
            <person name="Gibbons S.M."/>
            <person name="Avila-Pacheco J."/>
            <person name="Jiang X."/>
            <person name="Kearney S.M."/>
            <person name="Perrotta A.R."/>
            <person name="Berdy B."/>
            <person name="Zhao S."/>
            <person name="Lieberman T.D."/>
            <person name="Swanson P.K."/>
            <person name="Smith M."/>
            <person name="Roesemann S."/>
            <person name="Alexander J.E."/>
            <person name="Rich S.A."/>
            <person name="Livny J."/>
            <person name="Vlamakis H."/>
            <person name="Clish C."/>
            <person name="Bullock K."/>
            <person name="Deik A."/>
            <person name="Scott J."/>
            <person name="Pierce K.A."/>
            <person name="Xavier R.J."/>
            <person name="Alm E.J."/>
        </authorList>
    </citation>
    <scope>NUCLEOTIDE SEQUENCE [LARGE SCALE GENOMIC DNA]</scope>
    <source>
        <strain evidence="13 14">BIOML-A198</strain>
    </source>
</reference>
<evidence type="ECO:0000256" key="2">
    <source>
        <dbReference type="ARBA" id="ARBA00022679"/>
    </source>
</evidence>
<comment type="subcellular location">
    <subcellularLocation>
        <location evidence="12">Cytoplasm</location>
    </subcellularLocation>
</comment>
<feature type="binding site" evidence="12">
    <location>
        <position position="174"/>
    </location>
    <ligand>
        <name>Mg(2+)</name>
        <dbReference type="ChEBI" id="CHEBI:18420"/>
    </ligand>
</feature>
<sequence length="324" mass="35821">MAEINRKKFKIFSLNANRELAQEIADRIGVPLSDCTSNRFADGEVQVNINETVRGHHCFVVQPTHAPVNENLMELLVMIDALKRASAKTINVIMPYYGYSRQDRKAKARQPITAKLVANLIEAAGATRVMTMDLHATQIQGFFDIPIDDFRAMPIIAKYFIDKKLEDIVVVSPDHGGATRARTLAEYLNAPIAIIDKRRPKPNVAEVMGLIGEVDGKHAIIIDDMIDTAGTIQIAANALKERGALSVYAACTHPILSGPAVERIENSAIKELVTTNTINLPKEKQSPKITQLSVGELLAEGILHILNDEPVSDLFVYNRDLYNF</sequence>
<dbReference type="GO" id="GO:0006164">
    <property type="term" value="P:purine nucleotide biosynthetic process"/>
    <property type="evidence" value="ECO:0007669"/>
    <property type="project" value="TreeGrafter"/>
</dbReference>
<keyword evidence="7 12" id="KW-0067">ATP-binding</keyword>
<dbReference type="GO" id="GO:0004749">
    <property type="term" value="F:ribose phosphate diphosphokinase activity"/>
    <property type="evidence" value="ECO:0007669"/>
    <property type="project" value="UniProtKB-UniRule"/>
</dbReference>
<dbReference type="EC" id="2.7.6.1" evidence="12"/>
<evidence type="ECO:0000256" key="4">
    <source>
        <dbReference type="ARBA" id="ARBA00022727"/>
    </source>
</evidence>
<dbReference type="GO" id="GO:0016301">
    <property type="term" value="F:kinase activity"/>
    <property type="evidence" value="ECO:0007669"/>
    <property type="project" value="UniProtKB-KW"/>
</dbReference>
<dbReference type="InterPro" id="IPR037515">
    <property type="entry name" value="Rib-P_diPkinase_bac"/>
</dbReference>
<dbReference type="Gene3D" id="3.40.50.2020">
    <property type="match status" value="2"/>
</dbReference>
<dbReference type="GO" id="GO:0002189">
    <property type="term" value="C:ribose phosphate diphosphokinase complex"/>
    <property type="evidence" value="ECO:0007669"/>
    <property type="project" value="TreeGrafter"/>
</dbReference>
<comment type="subunit">
    <text evidence="12">Homohexamer.</text>
</comment>
<evidence type="ECO:0000256" key="3">
    <source>
        <dbReference type="ARBA" id="ARBA00022723"/>
    </source>
</evidence>
<evidence type="ECO:0000256" key="7">
    <source>
        <dbReference type="ARBA" id="ARBA00022840"/>
    </source>
</evidence>
<dbReference type="InterPro" id="IPR029099">
    <property type="entry name" value="Pribosyltran_N"/>
</dbReference>
<keyword evidence="8 12" id="KW-0460">Magnesium</keyword>
<evidence type="ECO:0000256" key="5">
    <source>
        <dbReference type="ARBA" id="ARBA00022741"/>
    </source>
</evidence>
<comment type="cofactor">
    <cofactor evidence="12">
        <name>Mg(2+)</name>
        <dbReference type="ChEBI" id="CHEBI:18420"/>
    </cofactor>
    <text evidence="12">Binds 2 Mg(2+) ions per subunit.</text>
</comment>
<feature type="binding site" evidence="12">
    <location>
        <position position="135"/>
    </location>
    <ligand>
        <name>Mg(2+)</name>
        <dbReference type="ChEBI" id="CHEBI:18420"/>
    </ligand>
</feature>
<comment type="pathway">
    <text evidence="1 12">Metabolic intermediate biosynthesis; 5-phospho-alpha-D-ribose 1-diphosphate biosynthesis; 5-phospho-alpha-D-ribose 1-diphosphate from D-ribose 5-phosphate (route I): step 1/1.</text>
</comment>
<keyword evidence="12" id="KW-0963">Cytoplasm</keyword>
<dbReference type="NCBIfam" id="TIGR01251">
    <property type="entry name" value="ribP_PPkin"/>
    <property type="match status" value="1"/>
</dbReference>
<dbReference type="NCBIfam" id="NF002320">
    <property type="entry name" value="PRK01259.1"/>
    <property type="match status" value="1"/>
</dbReference>
<keyword evidence="5 12" id="KW-0547">Nucleotide-binding</keyword>
<evidence type="ECO:0000256" key="11">
    <source>
        <dbReference type="ARBA" id="ARBA00061444"/>
    </source>
</evidence>
<feature type="active site" evidence="12">
    <location>
        <position position="197"/>
    </location>
</feature>
<dbReference type="GO" id="GO:0000287">
    <property type="term" value="F:magnesium ion binding"/>
    <property type="evidence" value="ECO:0007669"/>
    <property type="project" value="UniProtKB-UniRule"/>
</dbReference>
<comment type="function">
    <text evidence="10 12">Involved in the biosynthesis of the central metabolite phospho-alpha-D-ribosyl-1-pyrophosphate (PRPP) via the transfer of pyrophosphoryl group from ATP to 1-hydroxyl of ribose-5-phosphate (Rib-5-P).</text>
</comment>
<dbReference type="GO" id="GO:0009156">
    <property type="term" value="P:ribonucleoside monophosphate biosynthetic process"/>
    <property type="evidence" value="ECO:0007669"/>
    <property type="project" value="InterPro"/>
</dbReference>
<feature type="binding site" evidence="12">
    <location>
        <begin position="42"/>
        <end position="44"/>
    </location>
    <ligand>
        <name>ATP</name>
        <dbReference type="ChEBI" id="CHEBI:30616"/>
    </ligand>
</feature>
<dbReference type="GO" id="GO:0005524">
    <property type="term" value="F:ATP binding"/>
    <property type="evidence" value="ECO:0007669"/>
    <property type="project" value="UniProtKB-KW"/>
</dbReference>
<dbReference type="PROSITE" id="PS00114">
    <property type="entry name" value="PRPP_SYNTHASE"/>
    <property type="match status" value="1"/>
</dbReference>
<dbReference type="EMBL" id="WMQE01000012">
    <property type="protein sequence ID" value="MTK21105.1"/>
    <property type="molecule type" value="Genomic_DNA"/>
</dbReference>
<organism evidence="13 14">
    <name type="scientific">Turicibacter sanguinis</name>
    <dbReference type="NCBI Taxonomy" id="154288"/>
    <lineage>
        <taxon>Bacteria</taxon>
        <taxon>Bacillati</taxon>
        <taxon>Bacillota</taxon>
        <taxon>Erysipelotrichia</taxon>
        <taxon>Erysipelotrichales</taxon>
        <taxon>Turicibacteraceae</taxon>
        <taxon>Turicibacter</taxon>
    </lineage>
</organism>
<keyword evidence="2 12" id="KW-0808">Transferase</keyword>
<evidence type="ECO:0000256" key="1">
    <source>
        <dbReference type="ARBA" id="ARBA00004996"/>
    </source>
</evidence>
<dbReference type="GeneID" id="60058096"/>
<evidence type="ECO:0000313" key="13">
    <source>
        <dbReference type="EMBL" id="MTK21105.1"/>
    </source>
</evidence>
<gene>
    <name evidence="12" type="primary">prs</name>
    <name evidence="13" type="ORF">GMA92_06695</name>
</gene>
<evidence type="ECO:0000313" key="14">
    <source>
        <dbReference type="Proteomes" id="UP000487649"/>
    </source>
</evidence>
<dbReference type="GO" id="GO:0006015">
    <property type="term" value="P:5-phosphoribose 1-diphosphate biosynthetic process"/>
    <property type="evidence" value="ECO:0007669"/>
    <property type="project" value="UniProtKB-UniRule"/>
</dbReference>
<accession>A0A173S2X6</accession>
<dbReference type="Pfam" id="PF14572">
    <property type="entry name" value="Pribosyl_synth"/>
    <property type="match status" value="1"/>
</dbReference>
<evidence type="ECO:0000256" key="12">
    <source>
        <dbReference type="HAMAP-Rule" id="MF_00583"/>
    </source>
</evidence>
<dbReference type="InterPro" id="IPR029057">
    <property type="entry name" value="PRTase-like"/>
</dbReference>
<dbReference type="PANTHER" id="PTHR10210:SF41">
    <property type="entry name" value="RIBOSE-PHOSPHATE PYROPHOSPHOKINASE 1, CHLOROPLASTIC"/>
    <property type="match status" value="1"/>
</dbReference>
<feature type="binding site" evidence="12">
    <location>
        <begin position="101"/>
        <end position="102"/>
    </location>
    <ligand>
        <name>ATP</name>
        <dbReference type="ChEBI" id="CHEBI:30616"/>
    </ligand>
</feature>
<dbReference type="AlphaFoldDB" id="A0A173S2X6"/>
<dbReference type="PANTHER" id="PTHR10210">
    <property type="entry name" value="RIBOSE-PHOSPHATE DIPHOSPHOKINASE FAMILY MEMBER"/>
    <property type="match status" value="1"/>
</dbReference>
<evidence type="ECO:0000256" key="9">
    <source>
        <dbReference type="ARBA" id="ARBA00049535"/>
    </source>
</evidence>
<dbReference type="HAMAP" id="MF_00583_B">
    <property type="entry name" value="RibP_PPkinase_B"/>
    <property type="match status" value="1"/>
</dbReference>
<dbReference type="FunFam" id="3.40.50.2020:FF:000001">
    <property type="entry name" value="Ribose-phosphate pyrophosphokinase"/>
    <property type="match status" value="1"/>
</dbReference>
<protein>
    <recommendedName>
        <fullName evidence="12">Ribose-phosphate pyrophosphokinase</fullName>
        <shortName evidence="12">RPPK</shortName>
        <ecNumber evidence="12">2.7.6.1</ecNumber>
    </recommendedName>
    <alternativeName>
        <fullName evidence="12">5-phospho-D-ribosyl alpha-1-diphosphate synthase</fullName>
    </alternativeName>
    <alternativeName>
        <fullName evidence="12">Phosphoribosyl diphosphate synthase</fullName>
    </alternativeName>
    <alternativeName>
        <fullName evidence="12">Phosphoribosyl pyrophosphate synthase</fullName>
        <shortName evidence="12">P-Rib-PP synthase</shortName>
        <shortName evidence="12">PRPP synthase</shortName>
        <shortName evidence="12">PRPPase</shortName>
    </alternativeName>
</protein>
<feature type="binding site" evidence="12">
    <location>
        <begin position="227"/>
        <end position="231"/>
    </location>
    <ligand>
        <name>D-ribose 5-phosphate</name>
        <dbReference type="ChEBI" id="CHEBI:78346"/>
    </ligand>
</feature>
<dbReference type="RefSeq" id="WP_006784949.1">
    <property type="nucleotide sequence ID" value="NZ_CABJBH010000014.1"/>
</dbReference>
<keyword evidence="4 12" id="KW-0545">Nucleotide biosynthesis</keyword>
<dbReference type="OrthoDB" id="9777067at2"/>
<dbReference type="NCBIfam" id="NF002618">
    <property type="entry name" value="PRK02269.1"/>
    <property type="match status" value="1"/>
</dbReference>
<dbReference type="InterPro" id="IPR000836">
    <property type="entry name" value="PRTase_dom"/>
</dbReference>
<keyword evidence="3 12" id="KW-0479">Metal-binding</keyword>
<comment type="caution">
    <text evidence="13">The sequence shown here is derived from an EMBL/GenBank/DDBJ whole genome shotgun (WGS) entry which is preliminary data.</text>
</comment>
<feature type="binding site" evidence="12">
    <location>
        <position position="223"/>
    </location>
    <ligand>
        <name>D-ribose 5-phosphate</name>
        <dbReference type="ChEBI" id="CHEBI:78346"/>
    </ligand>
</feature>
<dbReference type="Proteomes" id="UP000487649">
    <property type="component" value="Unassembled WGS sequence"/>
</dbReference>
<dbReference type="CDD" id="cd06223">
    <property type="entry name" value="PRTases_typeI"/>
    <property type="match status" value="1"/>
</dbReference>
<feature type="binding site" evidence="12">
    <location>
        <position position="199"/>
    </location>
    <ligand>
        <name>D-ribose 5-phosphate</name>
        <dbReference type="ChEBI" id="CHEBI:78346"/>
    </ligand>
</feature>
<dbReference type="SMART" id="SM01400">
    <property type="entry name" value="Pribosyltran_N"/>
    <property type="match status" value="1"/>
</dbReference>
<name>A0A173S2X6_9FIRM</name>
<proteinExistence type="inferred from homology"/>
<keyword evidence="6 12" id="KW-0418">Kinase</keyword>
<dbReference type="GO" id="GO:0005737">
    <property type="term" value="C:cytoplasm"/>
    <property type="evidence" value="ECO:0007669"/>
    <property type="project" value="UniProtKB-SubCell"/>
</dbReference>
<comment type="similarity">
    <text evidence="11 12">Belongs to the ribose-phosphate pyrophosphokinase family. Class I subfamily.</text>
</comment>
<dbReference type="SUPFAM" id="SSF53271">
    <property type="entry name" value="PRTase-like"/>
    <property type="match status" value="1"/>
</dbReference>
<dbReference type="InterPro" id="IPR000842">
    <property type="entry name" value="PRib_PP_synth_CS"/>
</dbReference>
<dbReference type="Pfam" id="PF13793">
    <property type="entry name" value="Pribosyltran_N"/>
    <property type="match status" value="1"/>
</dbReference>
<evidence type="ECO:0000256" key="8">
    <source>
        <dbReference type="ARBA" id="ARBA00022842"/>
    </source>
</evidence>